<dbReference type="EMBL" id="UGNY01000001">
    <property type="protein sequence ID" value="STX38232.1"/>
    <property type="molecule type" value="Genomic_DNA"/>
</dbReference>
<gene>
    <name evidence="1" type="ORF">NCTC11978_01415</name>
</gene>
<evidence type="ECO:0000313" key="1">
    <source>
        <dbReference type="EMBL" id="STX38232.1"/>
    </source>
</evidence>
<sequence>MSDPLGELENSLAYMFELQTKKTGKCIHPDVQRLKNALDNYKKGPSISLQELVTAVKQALPVIVNYGVELYVVKMKMNALAEEKGSSINWDLPITHSRYRPQFQFAASLRVPDNDFISWLSSRADKDFSALDCHAQVEILIAERGEREFTTKLAEHLRNEPDFLLDLIMTSPEIFNPLMETRIGFQLENWQIAKAICHHYLLEMAEQDSFQQVEEKLLWLDDLLAKTGRSMEKLLADPLAKTELDKSPVFQLYLNTEQAEQNFSSEGMRLS</sequence>
<dbReference type="RefSeq" id="WP_115175039.1">
    <property type="nucleotide sequence ID" value="NZ_UGNY01000001.1"/>
</dbReference>
<evidence type="ECO:0000313" key="2">
    <source>
        <dbReference type="Proteomes" id="UP000254033"/>
    </source>
</evidence>
<name>A0A378ITK1_9GAMM</name>
<reference evidence="1 2" key="1">
    <citation type="submission" date="2018-06" db="EMBL/GenBank/DDBJ databases">
        <authorList>
            <consortium name="Pathogen Informatics"/>
            <person name="Doyle S."/>
        </authorList>
    </citation>
    <scope>NUCLEOTIDE SEQUENCE [LARGE SCALE GENOMIC DNA]</scope>
    <source>
        <strain evidence="1 2">NCTC11978</strain>
    </source>
</reference>
<accession>A0A378ITK1</accession>
<protein>
    <submittedName>
        <fullName evidence="1">Uncharacterized protein</fullName>
    </submittedName>
</protein>
<dbReference type="AlphaFoldDB" id="A0A378ITK1"/>
<organism evidence="1 2">
    <name type="scientific">Legionella feeleii</name>
    <dbReference type="NCBI Taxonomy" id="453"/>
    <lineage>
        <taxon>Bacteria</taxon>
        <taxon>Pseudomonadati</taxon>
        <taxon>Pseudomonadota</taxon>
        <taxon>Gammaproteobacteria</taxon>
        <taxon>Legionellales</taxon>
        <taxon>Legionellaceae</taxon>
        <taxon>Legionella</taxon>
    </lineage>
</organism>
<dbReference type="Proteomes" id="UP000254033">
    <property type="component" value="Unassembled WGS sequence"/>
</dbReference>
<proteinExistence type="predicted"/>